<organism evidence="9 10">
    <name type="scientific">Cytobacillus citreus</name>
    <dbReference type="NCBI Taxonomy" id="2833586"/>
    <lineage>
        <taxon>Bacteria</taxon>
        <taxon>Bacillati</taxon>
        <taxon>Bacillota</taxon>
        <taxon>Bacilli</taxon>
        <taxon>Bacillales</taxon>
        <taxon>Bacillaceae</taxon>
        <taxon>Cytobacillus</taxon>
    </lineage>
</organism>
<dbReference type="InterPro" id="IPR014756">
    <property type="entry name" value="Ig_E-set"/>
</dbReference>
<dbReference type="Proteomes" id="UP000681027">
    <property type="component" value="Unassembled WGS sequence"/>
</dbReference>
<keyword evidence="3 7" id="KW-0732">Signal</keyword>
<dbReference type="Gene3D" id="2.60.40.1220">
    <property type="match status" value="1"/>
</dbReference>
<feature type="signal peptide" evidence="7">
    <location>
        <begin position="1"/>
        <end position="22"/>
    </location>
</feature>
<keyword evidence="6" id="KW-0812">Transmembrane</keyword>
<dbReference type="InterPro" id="IPR032694">
    <property type="entry name" value="CopC/D"/>
</dbReference>
<evidence type="ECO:0000256" key="7">
    <source>
        <dbReference type="SAM" id="SignalP"/>
    </source>
</evidence>
<comment type="caution">
    <text evidence="9">The sequence shown here is derived from an EMBL/GenBank/DDBJ whole genome shotgun (WGS) entry which is preliminary data.</text>
</comment>
<dbReference type="RefSeq" id="WP_213101602.1">
    <property type="nucleotide sequence ID" value="NZ_JAGYPM010000002.1"/>
</dbReference>
<evidence type="ECO:0000256" key="6">
    <source>
        <dbReference type="SAM" id="Phobius"/>
    </source>
</evidence>
<dbReference type="EMBL" id="JAGYPM010000002">
    <property type="protein sequence ID" value="MBS4190130.1"/>
    <property type="molecule type" value="Genomic_DNA"/>
</dbReference>
<protein>
    <submittedName>
        <fullName evidence="9">Copper resistance protein CopC</fullName>
    </submittedName>
</protein>
<feature type="compositionally biased region" description="Polar residues" evidence="5">
    <location>
        <begin position="122"/>
        <end position="133"/>
    </location>
</feature>
<evidence type="ECO:0000256" key="1">
    <source>
        <dbReference type="ARBA" id="ARBA00004196"/>
    </source>
</evidence>
<dbReference type="Pfam" id="PF04234">
    <property type="entry name" value="CopC"/>
    <property type="match status" value="1"/>
</dbReference>
<feature type="region of interest" description="Disordered" evidence="5">
    <location>
        <begin position="122"/>
        <end position="147"/>
    </location>
</feature>
<dbReference type="PANTHER" id="PTHR34820:SF4">
    <property type="entry name" value="INNER MEMBRANE PROTEIN YEBZ"/>
    <property type="match status" value="1"/>
</dbReference>
<dbReference type="SUPFAM" id="SSF81296">
    <property type="entry name" value="E set domains"/>
    <property type="match status" value="1"/>
</dbReference>
<feature type="chain" id="PRO_5047290984" evidence="7">
    <location>
        <begin position="23"/>
        <end position="182"/>
    </location>
</feature>
<gene>
    <name evidence="9" type="ORF">KHA94_07920</name>
</gene>
<sequence length="182" mass="20787">MVRKSMLFTFLFFLTFINNGLAHTGLESSSPQDNEIVKEDLQEITLTFETKVEQSSTFQIKNSIGESIPIENISLTNNKIVGSLQYPLENGSYKVEWNIIGADGHPIEGEYHFTVQIPDKQSQIEQEQNQVKQPKQDENKKANEESKKFEQKKLPSYVIPSVIVVLILIVIGSFLLLMRRKN</sequence>
<feature type="domain" description="CopC" evidence="8">
    <location>
        <begin position="23"/>
        <end position="115"/>
    </location>
</feature>
<proteinExistence type="predicted"/>
<dbReference type="InterPro" id="IPR014755">
    <property type="entry name" value="Cu-Rt/internalin_Ig-like"/>
</dbReference>
<reference evidence="9 10" key="1">
    <citation type="submission" date="2021-05" db="EMBL/GenBank/DDBJ databases">
        <title>Novel Bacillus species.</title>
        <authorList>
            <person name="Liu G."/>
        </authorList>
    </citation>
    <scope>NUCLEOTIDE SEQUENCE [LARGE SCALE GENOMIC DNA]</scope>
    <source>
        <strain evidence="9 10">FJAT-49705</strain>
    </source>
</reference>
<keyword evidence="6" id="KW-0472">Membrane</keyword>
<dbReference type="InterPro" id="IPR007348">
    <property type="entry name" value="CopC_dom"/>
</dbReference>
<keyword evidence="4" id="KW-0186">Copper</keyword>
<evidence type="ECO:0000259" key="8">
    <source>
        <dbReference type="Pfam" id="PF04234"/>
    </source>
</evidence>
<keyword evidence="10" id="KW-1185">Reference proteome</keyword>
<evidence type="ECO:0000256" key="4">
    <source>
        <dbReference type="ARBA" id="ARBA00023008"/>
    </source>
</evidence>
<name>A0ABS5NQP0_9BACI</name>
<comment type="subcellular location">
    <subcellularLocation>
        <location evidence="1">Cell envelope</location>
    </subcellularLocation>
</comment>
<keyword evidence="2" id="KW-0479">Metal-binding</keyword>
<evidence type="ECO:0000256" key="2">
    <source>
        <dbReference type="ARBA" id="ARBA00022723"/>
    </source>
</evidence>
<feature type="compositionally biased region" description="Basic and acidic residues" evidence="5">
    <location>
        <begin position="134"/>
        <end position="147"/>
    </location>
</feature>
<evidence type="ECO:0000256" key="3">
    <source>
        <dbReference type="ARBA" id="ARBA00022729"/>
    </source>
</evidence>
<keyword evidence="6" id="KW-1133">Transmembrane helix</keyword>
<accession>A0ABS5NQP0</accession>
<evidence type="ECO:0000313" key="10">
    <source>
        <dbReference type="Proteomes" id="UP000681027"/>
    </source>
</evidence>
<feature type="transmembrane region" description="Helical" evidence="6">
    <location>
        <begin position="157"/>
        <end position="178"/>
    </location>
</feature>
<evidence type="ECO:0000313" key="9">
    <source>
        <dbReference type="EMBL" id="MBS4190130.1"/>
    </source>
</evidence>
<evidence type="ECO:0000256" key="5">
    <source>
        <dbReference type="SAM" id="MobiDB-lite"/>
    </source>
</evidence>
<dbReference type="PANTHER" id="PTHR34820">
    <property type="entry name" value="INNER MEMBRANE PROTEIN YEBZ"/>
    <property type="match status" value="1"/>
</dbReference>